<evidence type="ECO:0000256" key="1">
    <source>
        <dbReference type="SAM" id="Phobius"/>
    </source>
</evidence>
<protein>
    <submittedName>
        <fullName evidence="2">Uncharacterized protein</fullName>
    </submittedName>
</protein>
<keyword evidence="1" id="KW-0812">Transmembrane</keyword>
<name>A0A4R7TD33_9ACTN</name>
<keyword evidence="1" id="KW-1133">Transmembrane helix</keyword>
<reference evidence="2 3" key="1">
    <citation type="submission" date="2019-03" db="EMBL/GenBank/DDBJ databases">
        <title>Genomic Encyclopedia of Type Strains, Phase III (KMG-III): the genomes of soil and plant-associated and newly described type strains.</title>
        <authorList>
            <person name="Whitman W."/>
        </authorList>
    </citation>
    <scope>NUCLEOTIDE SEQUENCE [LARGE SCALE GENOMIC DNA]</scope>
    <source>
        <strain evidence="2 3">VKM Ac-2575</strain>
    </source>
</reference>
<keyword evidence="3" id="KW-1185">Reference proteome</keyword>
<comment type="caution">
    <text evidence="2">The sequence shown here is derived from an EMBL/GenBank/DDBJ whole genome shotgun (WGS) entry which is preliminary data.</text>
</comment>
<dbReference type="RefSeq" id="WP_133980015.1">
    <property type="nucleotide sequence ID" value="NZ_SOCE01000001.1"/>
</dbReference>
<accession>A0A4R7TD33</accession>
<dbReference type="AlphaFoldDB" id="A0A4R7TD33"/>
<proteinExistence type="predicted"/>
<dbReference type="OrthoDB" id="4640879at2"/>
<sequence length="65" mass="6740">MKKAVLIALGVLLTVAGVVWALQGLGYVGGSSMTGKSFWAIVGPLVAALGVSLLYVTLRGPQQRR</sequence>
<evidence type="ECO:0000313" key="2">
    <source>
        <dbReference type="EMBL" id="TDU90040.1"/>
    </source>
</evidence>
<feature type="transmembrane region" description="Helical" evidence="1">
    <location>
        <begin position="37"/>
        <end position="58"/>
    </location>
</feature>
<keyword evidence="1" id="KW-0472">Membrane</keyword>
<dbReference type="Proteomes" id="UP000295151">
    <property type="component" value="Unassembled WGS sequence"/>
</dbReference>
<gene>
    <name evidence="2" type="ORF">EV138_3623</name>
</gene>
<dbReference type="EMBL" id="SOCE01000001">
    <property type="protein sequence ID" value="TDU90040.1"/>
    <property type="molecule type" value="Genomic_DNA"/>
</dbReference>
<organism evidence="2 3">
    <name type="scientific">Kribbella voronezhensis</name>
    <dbReference type="NCBI Taxonomy" id="2512212"/>
    <lineage>
        <taxon>Bacteria</taxon>
        <taxon>Bacillati</taxon>
        <taxon>Actinomycetota</taxon>
        <taxon>Actinomycetes</taxon>
        <taxon>Propionibacteriales</taxon>
        <taxon>Kribbellaceae</taxon>
        <taxon>Kribbella</taxon>
    </lineage>
</organism>
<evidence type="ECO:0000313" key="3">
    <source>
        <dbReference type="Proteomes" id="UP000295151"/>
    </source>
</evidence>